<dbReference type="PANTHER" id="PTHR21497:SF24">
    <property type="entry name" value="E3 UBIQUITIN-PROTEIN LIGASE UBR1"/>
    <property type="match status" value="1"/>
</dbReference>
<dbReference type="GO" id="GO:0016567">
    <property type="term" value="P:protein ubiquitination"/>
    <property type="evidence" value="ECO:0007669"/>
    <property type="project" value="UniProtKB-UniRule"/>
</dbReference>
<keyword evidence="5" id="KW-0808">Transferase</keyword>
<dbReference type="PROSITE" id="PS51157">
    <property type="entry name" value="ZF_UBR"/>
    <property type="match status" value="1"/>
</dbReference>
<dbReference type="InterPro" id="IPR003126">
    <property type="entry name" value="Znf_UBR"/>
</dbReference>
<dbReference type="InterPro" id="IPR039164">
    <property type="entry name" value="UBR1-like"/>
</dbReference>
<dbReference type="KEGG" id="tet:TTHERM_00127060"/>
<evidence type="ECO:0000256" key="4">
    <source>
        <dbReference type="PROSITE-ProRule" id="PRU00508"/>
    </source>
</evidence>
<comment type="catalytic activity">
    <reaction evidence="5">
        <text>S-ubiquitinyl-[E2 ubiquitin-conjugating enzyme]-L-cysteine + [acceptor protein]-L-lysine = [E2 ubiquitin-conjugating enzyme]-L-cysteine + N(6)-ubiquitinyl-[acceptor protein]-L-lysine.</text>
        <dbReference type="EC" id="2.3.2.27"/>
    </reaction>
</comment>
<keyword evidence="1 5" id="KW-0479">Metal-binding</keyword>
<reference evidence="8" key="1">
    <citation type="journal article" date="2006" name="PLoS Biol.">
        <title>Macronuclear genome sequence of the ciliate Tetrahymena thermophila, a model eukaryote.</title>
        <authorList>
            <person name="Eisen J.A."/>
            <person name="Coyne R.S."/>
            <person name="Wu M."/>
            <person name="Wu D."/>
            <person name="Thiagarajan M."/>
            <person name="Wortman J.R."/>
            <person name="Badger J.H."/>
            <person name="Ren Q."/>
            <person name="Amedeo P."/>
            <person name="Jones K.M."/>
            <person name="Tallon L.J."/>
            <person name="Delcher A.L."/>
            <person name="Salzberg S.L."/>
            <person name="Silva J.C."/>
            <person name="Haas B.J."/>
            <person name="Majoros W.H."/>
            <person name="Farzad M."/>
            <person name="Carlton J.M."/>
            <person name="Smith R.K. Jr."/>
            <person name="Garg J."/>
            <person name="Pearlman R.E."/>
            <person name="Karrer K.M."/>
            <person name="Sun L."/>
            <person name="Manning G."/>
            <person name="Elde N.C."/>
            <person name="Turkewitz A.P."/>
            <person name="Asai D.J."/>
            <person name="Wilkes D.E."/>
            <person name="Wang Y."/>
            <person name="Cai H."/>
            <person name="Collins K."/>
            <person name="Stewart B.A."/>
            <person name="Lee S.R."/>
            <person name="Wilamowska K."/>
            <person name="Weinberg Z."/>
            <person name="Ruzzo W.L."/>
            <person name="Wloga D."/>
            <person name="Gaertig J."/>
            <person name="Frankel J."/>
            <person name="Tsao C.-C."/>
            <person name="Gorovsky M.A."/>
            <person name="Keeling P.J."/>
            <person name="Waller R.F."/>
            <person name="Patron N.J."/>
            <person name="Cherry J.M."/>
            <person name="Stover N.A."/>
            <person name="Krieger C.J."/>
            <person name="del Toro C."/>
            <person name="Ryder H.F."/>
            <person name="Williamson S.C."/>
            <person name="Barbeau R.A."/>
            <person name="Hamilton E.P."/>
            <person name="Orias E."/>
        </authorList>
    </citation>
    <scope>NUCLEOTIDE SEQUENCE [LARGE SCALE GENOMIC DNA]</scope>
    <source>
        <strain evidence="8">SB210</strain>
    </source>
</reference>
<protein>
    <recommendedName>
        <fullName evidence="5">E3 ubiquitin-protein ligase</fullName>
        <ecNumber evidence="5">2.3.2.27</ecNumber>
    </recommendedName>
</protein>
<keyword evidence="5" id="KW-0833">Ubl conjugation pathway</keyword>
<dbReference type="EC" id="2.3.2.27" evidence="5"/>
<dbReference type="Pfam" id="PF02207">
    <property type="entry name" value="zf-UBR"/>
    <property type="match status" value="1"/>
</dbReference>
<dbReference type="CDD" id="cd19670">
    <property type="entry name" value="UBR-box_UBR1_2_3"/>
    <property type="match status" value="1"/>
</dbReference>
<dbReference type="GO" id="GO:0061630">
    <property type="term" value="F:ubiquitin protein ligase activity"/>
    <property type="evidence" value="ECO:0007669"/>
    <property type="project" value="UniProtKB-UniRule"/>
</dbReference>
<evidence type="ECO:0000256" key="1">
    <source>
        <dbReference type="ARBA" id="ARBA00022723"/>
    </source>
</evidence>
<proteinExistence type="inferred from homology"/>
<dbReference type="GO" id="GO:0000151">
    <property type="term" value="C:ubiquitin ligase complex"/>
    <property type="evidence" value="ECO:0007669"/>
    <property type="project" value="TreeGrafter"/>
</dbReference>
<dbReference type="GO" id="GO:0071596">
    <property type="term" value="P:ubiquitin-dependent protein catabolic process via the N-end rule pathway"/>
    <property type="evidence" value="ECO:0007669"/>
    <property type="project" value="UniProtKB-UniRule"/>
</dbReference>
<sequence length="917" mass="108545">MKLKFDKLFSLAIQIDNPNGSQDIKKFLSNKHQNSKQNSCNKVLSRGSTYYQCHECSPLIVQLKKEKKEIQNGQIYLSICEDCFEVQKHKGHHVQKFQVQNTEILYCYCGDHNICNQNSFCQNHTGYNHDQFKYVQQETQHFYEGIQRFFLEQFHIVFDKLSDLILSEEVQKTNQEDQYDKVISRVNFLLENILLKINEIIEVIPNSICFFPKLLKQSLLKPISLDIQEKNNLSSNWERQFNENKKVNAHISIYEYILLFYEHLTQENDILLGKLFGILLKVDDDFCLQANKGFFKYIEFTIRIVSNDQQNGINLVLPSFTDYLAKYICLQRVFNDLIDNLGIKILIPISVFTHFMQNIGNKNRSEFSKIILFPDQSIESLYLLSYTMFTVNSILLPNEMEQYKQENQKYILANILSTLFFKQLEKQLVSSFENVYKSLLLNDDIDLSNQTTSIIIKTYKKYTKKAIEFIDFISNKGVLFKSFSMSFVTHLPLMIALSERKVLDQNVLECFFIKFFNFGNNLSQTERDLTMKKTFRDLFVVMDKSFIMHSKPYLKQQMYFYISQLEQYNLEQANDVKSTLGFVEEFLYSPEYRVYDFYMLTYSLLLLSDKRSILDQQVNCFNLQFSQFENFKNQISNAITIFASQDCTDFVLQLILDGSVIINVFQNVYEDYFNLKENKDYQYEQNIKEVIVTGIQEIQQNKVFLKEILQNIQKTLSSNNNLASYISQVCEKDQALTIDQDNCQLVLLPCFYDKIFARHILRRNRSQIDRVITIQIDKIKNSVSEFCSVGCHFSMDGLYTYQKQLCKKVYLDLEYQKKLIDYHLIKQVVTFPTAILYKHVYVILNMFCKEQQNLANFSEEEIERIHLIINLFKDKQIYQVYNQKQLTDYLEQNKPSDLQRTYTFITTQFKAYLINKS</sequence>
<comment type="function">
    <text evidence="5">Ubiquitin ligase protein which is a component of the N-end rule pathway. Recognizes and binds to proteins bearing specific N-terminal residues that are destabilizing according to the N-end rule, leading to their ubiquitination and subsequent degradation.</text>
</comment>
<dbReference type="Gene3D" id="2.10.110.30">
    <property type="match status" value="1"/>
</dbReference>
<keyword evidence="8" id="KW-1185">Reference proteome</keyword>
<feature type="domain" description="UBR-type" evidence="6">
    <location>
        <begin position="38"/>
        <end position="126"/>
    </location>
</feature>
<keyword evidence="3 5" id="KW-0862">Zinc</keyword>
<comment type="pathway">
    <text evidence="5">Protein modification; protein ubiquitination.</text>
</comment>
<dbReference type="GO" id="GO:0008270">
    <property type="term" value="F:zinc ion binding"/>
    <property type="evidence" value="ECO:0007669"/>
    <property type="project" value="UniProtKB-UniRule"/>
</dbReference>
<evidence type="ECO:0000256" key="5">
    <source>
        <dbReference type="RuleBase" id="RU366018"/>
    </source>
</evidence>
<evidence type="ECO:0000256" key="2">
    <source>
        <dbReference type="ARBA" id="ARBA00022771"/>
    </source>
</evidence>
<dbReference type="GO" id="GO:0005737">
    <property type="term" value="C:cytoplasm"/>
    <property type="evidence" value="ECO:0007669"/>
    <property type="project" value="TreeGrafter"/>
</dbReference>
<keyword evidence="2 5" id="KW-0863">Zinc-finger</keyword>
<dbReference type="AlphaFoldDB" id="I7M7U8"/>
<accession>I7M7U8</accession>
<dbReference type="EMBL" id="GG662699">
    <property type="protein sequence ID" value="EAR96041.2"/>
    <property type="molecule type" value="Genomic_DNA"/>
</dbReference>
<dbReference type="PANTHER" id="PTHR21497">
    <property type="entry name" value="UBIQUITIN LIGASE E3 ALPHA-RELATED"/>
    <property type="match status" value="1"/>
</dbReference>
<comment type="similarity">
    <text evidence="5">Belongs to the E3 ubiquitin-protein ligase UBR1-like family.</text>
</comment>
<evidence type="ECO:0000313" key="8">
    <source>
        <dbReference type="Proteomes" id="UP000009168"/>
    </source>
</evidence>
<gene>
    <name evidence="7" type="ORF">TTHERM_00127060</name>
</gene>
<feature type="zinc finger region" description="UBR-type" evidence="4">
    <location>
        <begin position="38"/>
        <end position="126"/>
    </location>
</feature>
<name>I7M7U8_TETTS</name>
<dbReference type="Proteomes" id="UP000009168">
    <property type="component" value="Unassembled WGS sequence"/>
</dbReference>
<organism evidence="7 8">
    <name type="scientific">Tetrahymena thermophila (strain SB210)</name>
    <dbReference type="NCBI Taxonomy" id="312017"/>
    <lineage>
        <taxon>Eukaryota</taxon>
        <taxon>Sar</taxon>
        <taxon>Alveolata</taxon>
        <taxon>Ciliophora</taxon>
        <taxon>Intramacronucleata</taxon>
        <taxon>Oligohymenophorea</taxon>
        <taxon>Hymenostomatida</taxon>
        <taxon>Tetrahymenina</taxon>
        <taxon>Tetrahymenidae</taxon>
        <taxon>Tetrahymena</taxon>
    </lineage>
</organism>
<evidence type="ECO:0000256" key="3">
    <source>
        <dbReference type="ARBA" id="ARBA00022833"/>
    </source>
</evidence>
<dbReference type="GeneID" id="7846816"/>
<dbReference type="RefSeq" id="XP_001016286.2">
    <property type="nucleotide sequence ID" value="XM_001016286.2"/>
</dbReference>
<evidence type="ECO:0000259" key="6">
    <source>
        <dbReference type="PROSITE" id="PS51157"/>
    </source>
</evidence>
<evidence type="ECO:0000313" key="7">
    <source>
        <dbReference type="EMBL" id="EAR96041.2"/>
    </source>
</evidence>
<dbReference type="InParanoid" id="I7M7U8"/>
<dbReference type="SMART" id="SM00396">
    <property type="entry name" value="ZnF_UBR1"/>
    <property type="match status" value="1"/>
</dbReference>